<dbReference type="FunFam" id="3.90.226.10:FF:000054">
    <property type="entry name" value="probable enoyl-CoA hydratase 1, peroxisomal"/>
    <property type="match status" value="1"/>
</dbReference>
<gene>
    <name evidence="2" type="ORF">FCM35_KLT09368</name>
</gene>
<dbReference type="AlphaFoldDB" id="A0A833RFV3"/>
<dbReference type="GO" id="GO:0005777">
    <property type="term" value="C:peroxisome"/>
    <property type="evidence" value="ECO:0007669"/>
    <property type="project" value="TreeGrafter"/>
</dbReference>
<dbReference type="OrthoDB" id="2018133at2759"/>
<evidence type="ECO:0000313" key="2">
    <source>
        <dbReference type="EMBL" id="KAF3340524.1"/>
    </source>
</evidence>
<dbReference type="InterPro" id="IPR029045">
    <property type="entry name" value="ClpP/crotonase-like_dom_sf"/>
</dbReference>
<dbReference type="SUPFAM" id="SSF52096">
    <property type="entry name" value="ClpP/crotonase"/>
    <property type="match status" value="1"/>
</dbReference>
<accession>A0A833RFV3</accession>
<evidence type="ECO:0000256" key="1">
    <source>
        <dbReference type="ARBA" id="ARBA00005254"/>
    </source>
</evidence>
<dbReference type="EMBL" id="SWLB01000002">
    <property type="protein sequence ID" value="KAF3340524.1"/>
    <property type="molecule type" value="Genomic_DNA"/>
</dbReference>
<comment type="caution">
    <text evidence="2">The sequence shown here is derived from an EMBL/GenBank/DDBJ whole genome shotgun (WGS) entry which is preliminary data.</text>
</comment>
<name>A0A833RFV3_9POAL</name>
<organism evidence="2 3">
    <name type="scientific">Carex littledalei</name>
    <dbReference type="NCBI Taxonomy" id="544730"/>
    <lineage>
        <taxon>Eukaryota</taxon>
        <taxon>Viridiplantae</taxon>
        <taxon>Streptophyta</taxon>
        <taxon>Embryophyta</taxon>
        <taxon>Tracheophyta</taxon>
        <taxon>Spermatophyta</taxon>
        <taxon>Magnoliopsida</taxon>
        <taxon>Liliopsida</taxon>
        <taxon>Poales</taxon>
        <taxon>Cyperaceae</taxon>
        <taxon>Cyperoideae</taxon>
        <taxon>Cariceae</taxon>
        <taxon>Carex</taxon>
        <taxon>Carex subgen. Euthyceras</taxon>
    </lineage>
</organism>
<comment type="similarity">
    <text evidence="1">Belongs to the enoyl-CoA hydratase/isomerase family.</text>
</comment>
<proteinExistence type="inferred from homology"/>
<reference evidence="2" key="1">
    <citation type="submission" date="2020-01" db="EMBL/GenBank/DDBJ databases">
        <title>Genome sequence of Kobresia littledalei, the first chromosome-level genome in the family Cyperaceae.</title>
        <authorList>
            <person name="Qu G."/>
        </authorList>
    </citation>
    <scope>NUCLEOTIDE SEQUENCE</scope>
    <source>
        <strain evidence="2">C.B.Clarke</strain>
        <tissue evidence="2">Leaf</tissue>
    </source>
</reference>
<evidence type="ECO:0000313" key="3">
    <source>
        <dbReference type="Proteomes" id="UP000623129"/>
    </source>
</evidence>
<dbReference type="Proteomes" id="UP000623129">
    <property type="component" value="Unassembled WGS sequence"/>
</dbReference>
<keyword evidence="3" id="KW-1185">Reference proteome</keyword>
<dbReference type="InterPro" id="IPR001753">
    <property type="entry name" value="Enoyl-CoA_hydra/iso"/>
</dbReference>
<protein>
    <submittedName>
        <fullName evidence="2">Putative enoyl-CoA hydratase</fullName>
    </submittedName>
</protein>
<dbReference type="CDD" id="cd06558">
    <property type="entry name" value="crotonase-like"/>
    <property type="match status" value="1"/>
</dbReference>
<dbReference type="PANTHER" id="PTHR43802:SF1">
    <property type="entry name" value="IP11341P-RELATED"/>
    <property type="match status" value="1"/>
</dbReference>
<dbReference type="Pfam" id="PF00378">
    <property type="entry name" value="ECH_1"/>
    <property type="match status" value="1"/>
</dbReference>
<dbReference type="Gene3D" id="3.90.226.10">
    <property type="entry name" value="2-enoyl-CoA Hydratase, Chain A, domain 1"/>
    <property type="match status" value="1"/>
</dbReference>
<sequence>MALDRSEPADLIKLSRDPPGSPIAVITINRPKSLNSLTRPMMVTLAGIIRQLNSDPTVSVLILTGAGDRAFCSGVDLTAAESVFKGDVKDPVSDPVKQLEACKKPVIGAINGYAITAGFEIALACDILVAGKDAKFIDTHAKFGIFPSWGLSQKLSRIIGPMRARQVSLSSMPVSAEMAEKWGLVNHVVEKNSEAVNKAKEIAEAIIKNNRDLVFKYKAVINDGFNLDLRSALALEKERAHSFYDGMTKDQFAMMQKFIQGRSSKTSSKL</sequence>
<dbReference type="PANTHER" id="PTHR43802">
    <property type="entry name" value="ENOYL-COA HYDRATASE"/>
    <property type="match status" value="1"/>
</dbReference>